<sequence>MLNATHNSPEIRGNDIILYGSLWQKSPVQRHR</sequence>
<gene>
    <name evidence="1" type="ORF">EPIR_0480</name>
</gene>
<proteinExistence type="predicted"/>
<keyword evidence="2" id="KW-1185">Reference proteome</keyword>
<reference evidence="1 2" key="1">
    <citation type="journal article" date="2013" name="Syst. Appl. Microbiol.">
        <title>Phylogenetic position and virulence apparatus of the pear flower necrosis pathogen Erwinia piriflorinigrans CFBP 5888T as assessed by comparative genomics.</title>
        <authorList>
            <person name="Smits T.H."/>
            <person name="Rezzonico F."/>
            <person name="Lopez M.M."/>
            <person name="Blom J."/>
            <person name="Goesmann A."/>
            <person name="Frey J.E."/>
            <person name="Duffy B."/>
        </authorList>
    </citation>
    <scope>NUCLEOTIDE SEQUENCE [LARGE SCALE GENOMIC DNA]</scope>
    <source>
        <strain evidence="2">CFBP5888</strain>
    </source>
</reference>
<organism evidence="1 2">
    <name type="scientific">Erwinia piriflorinigrans CFBP 5888</name>
    <dbReference type="NCBI Taxonomy" id="1161919"/>
    <lineage>
        <taxon>Bacteria</taxon>
        <taxon>Pseudomonadati</taxon>
        <taxon>Pseudomonadota</taxon>
        <taxon>Gammaproteobacteria</taxon>
        <taxon>Enterobacterales</taxon>
        <taxon>Erwiniaceae</taxon>
        <taxon>Erwinia</taxon>
    </lineage>
</organism>
<protein>
    <submittedName>
        <fullName evidence="1">Uncharacterized protein</fullName>
    </submittedName>
</protein>
<dbReference type="AlphaFoldDB" id="V5Z3E7"/>
<comment type="caution">
    <text evidence="1">The sequence shown here is derived from an EMBL/GenBank/DDBJ whole genome shotgun (WGS) entry which is preliminary data.</text>
</comment>
<dbReference type="EMBL" id="CAHS01000006">
    <property type="protein sequence ID" value="CCG85845.1"/>
    <property type="molecule type" value="Genomic_DNA"/>
</dbReference>
<accession>V5Z3E7</accession>
<name>V5Z3E7_9GAMM</name>
<evidence type="ECO:0000313" key="2">
    <source>
        <dbReference type="Proteomes" id="UP000018217"/>
    </source>
</evidence>
<evidence type="ECO:0000313" key="1">
    <source>
        <dbReference type="EMBL" id="CCG85845.1"/>
    </source>
</evidence>
<dbReference type="Proteomes" id="UP000018217">
    <property type="component" value="Unassembled WGS sequence"/>
</dbReference>